<comment type="similarity">
    <text evidence="2 9">Belongs to the alanine or glycine:cation symporter (AGCS) (TC 2.A.25) family.</text>
</comment>
<feature type="transmembrane region" description="Helical" evidence="9">
    <location>
        <begin position="391"/>
        <end position="408"/>
    </location>
</feature>
<reference evidence="11" key="1">
    <citation type="submission" date="2015-07" db="EMBL/GenBank/DDBJ databases">
        <title>Draft genome sequence of the purine-degrading Gottschalkia purinilyticum DSM 1384 (formerly Clostridium purinilyticum).</title>
        <authorList>
            <person name="Poehlein A."/>
            <person name="Schiel-Bengelsdorf B."/>
            <person name="Bengelsdorf F.R."/>
            <person name="Daniel R."/>
            <person name="Duerre P."/>
        </authorList>
    </citation>
    <scope>NUCLEOTIDE SEQUENCE [LARGE SCALE GENOMIC DNA]</scope>
    <source>
        <strain evidence="11">DSM 1384</strain>
    </source>
</reference>
<dbReference type="Pfam" id="PF01235">
    <property type="entry name" value="Na_Ala_symp"/>
    <property type="match status" value="1"/>
</dbReference>
<dbReference type="GO" id="GO:0005283">
    <property type="term" value="F:amino acid:sodium symporter activity"/>
    <property type="evidence" value="ECO:0007669"/>
    <property type="project" value="InterPro"/>
</dbReference>
<dbReference type="PANTHER" id="PTHR30330:SF1">
    <property type="entry name" value="AMINO-ACID CARRIER PROTEIN ALST"/>
    <property type="match status" value="1"/>
</dbReference>
<organism evidence="10 11">
    <name type="scientific">Gottschalkia purinilytica</name>
    <name type="common">Clostridium purinilyticum</name>
    <dbReference type="NCBI Taxonomy" id="1503"/>
    <lineage>
        <taxon>Bacteria</taxon>
        <taxon>Bacillati</taxon>
        <taxon>Bacillota</taxon>
        <taxon>Tissierellia</taxon>
        <taxon>Tissierellales</taxon>
        <taxon>Gottschalkiaceae</taxon>
        <taxon>Gottschalkia</taxon>
    </lineage>
</organism>
<dbReference type="InterPro" id="IPR001463">
    <property type="entry name" value="Na/Ala_symport"/>
</dbReference>
<evidence type="ECO:0000256" key="2">
    <source>
        <dbReference type="ARBA" id="ARBA00009261"/>
    </source>
</evidence>
<evidence type="ECO:0000256" key="5">
    <source>
        <dbReference type="ARBA" id="ARBA00022692"/>
    </source>
</evidence>
<dbReference type="AlphaFoldDB" id="A0A0L0W6B2"/>
<evidence type="ECO:0000256" key="6">
    <source>
        <dbReference type="ARBA" id="ARBA00022847"/>
    </source>
</evidence>
<dbReference type="OrthoDB" id="9804874at2"/>
<dbReference type="PANTHER" id="PTHR30330">
    <property type="entry name" value="AGSS FAMILY TRANSPORTER, SODIUM-ALANINE"/>
    <property type="match status" value="1"/>
</dbReference>
<proteinExistence type="inferred from homology"/>
<dbReference type="Gene3D" id="1.20.1740.10">
    <property type="entry name" value="Amino acid/polyamine transporter I"/>
    <property type="match status" value="1"/>
</dbReference>
<sequence length="453" mass="49599">MLGFLEKVIIGINDLLWNKHILVVMLLFTGMYFTIKTRFLPFRKFKEMIRVITEKNTVRNDDGESISSFQAFCVSTASRVGAGNLAGVVAAISIGGPGSIFWMWIVALVGSSSAFIESTLAQIYKERDPVTGGYRGGPAYFMEKALNKRWMGVLFAISGLICWAGVSQVMSNTMTESIYNIFKIDKLLIISILTVLGAIILFGKKDKIARVLEKLVPVMATLYLAVVLFIVLKNIAVLPKMLLEIVENAFGIKQAVSGGIGAVVMQGVKRGLFSNEAGSGSAPCAAAAANVSHPVKQGLIQSLGVFVDTLLICSATAFVMLLADKSVTKGLVGMELLQKSTEYHIGSIGQYFIAFILLLFCFSTFLGILYYAKPNIAFLYDKKIGQEIYKVFALVMFFLGGLSKYNFVWALADFGLGLMTIINLCAIMPLSKVAIESLEDYEMNHEGKKKFKI</sequence>
<feature type="transmembrane region" description="Helical" evidence="9">
    <location>
        <begin position="150"/>
        <end position="166"/>
    </location>
</feature>
<feature type="transmembrane region" description="Helical" evidence="9">
    <location>
        <begin position="187"/>
        <end position="203"/>
    </location>
</feature>
<keyword evidence="11" id="KW-1185">Reference proteome</keyword>
<keyword evidence="7 9" id="KW-1133">Transmembrane helix</keyword>
<evidence type="ECO:0000256" key="4">
    <source>
        <dbReference type="ARBA" id="ARBA00022475"/>
    </source>
</evidence>
<keyword evidence="6 9" id="KW-0769">Symport</keyword>
<feature type="transmembrane region" description="Helical" evidence="9">
    <location>
        <begin position="20"/>
        <end position="40"/>
    </location>
</feature>
<dbReference type="PRINTS" id="PR00175">
    <property type="entry name" value="NAALASMPORT"/>
</dbReference>
<gene>
    <name evidence="10" type="ORF">CLPU_27c00060</name>
</gene>
<evidence type="ECO:0000313" key="10">
    <source>
        <dbReference type="EMBL" id="KNF07068.1"/>
    </source>
</evidence>
<evidence type="ECO:0000256" key="1">
    <source>
        <dbReference type="ARBA" id="ARBA00004651"/>
    </source>
</evidence>
<evidence type="ECO:0000256" key="7">
    <source>
        <dbReference type="ARBA" id="ARBA00022989"/>
    </source>
</evidence>
<evidence type="ECO:0000256" key="3">
    <source>
        <dbReference type="ARBA" id="ARBA00022448"/>
    </source>
</evidence>
<keyword evidence="4 9" id="KW-1003">Cell membrane</keyword>
<comment type="subcellular location">
    <subcellularLocation>
        <location evidence="1 9">Cell membrane</location>
        <topology evidence="1 9">Multi-pass membrane protein</topology>
    </subcellularLocation>
</comment>
<name>A0A0L0W6B2_GOTPU</name>
<keyword evidence="8 9" id="KW-0472">Membrane</keyword>
<accession>A0A0L0W6B2</accession>
<keyword evidence="3 9" id="KW-0813">Transport</keyword>
<dbReference type="EMBL" id="LGSS01000027">
    <property type="protein sequence ID" value="KNF07068.1"/>
    <property type="molecule type" value="Genomic_DNA"/>
</dbReference>
<dbReference type="NCBIfam" id="TIGR00835">
    <property type="entry name" value="agcS"/>
    <property type="match status" value="1"/>
</dbReference>
<dbReference type="STRING" id="1503.CLPU_27c00060"/>
<comment type="caution">
    <text evidence="10">The sequence shown here is derived from an EMBL/GenBank/DDBJ whole genome shotgun (WGS) entry which is preliminary data.</text>
</comment>
<feature type="transmembrane region" description="Helical" evidence="9">
    <location>
        <begin position="303"/>
        <end position="323"/>
    </location>
</feature>
<dbReference type="Proteomes" id="UP000037267">
    <property type="component" value="Unassembled WGS sequence"/>
</dbReference>
<feature type="transmembrane region" description="Helical" evidence="9">
    <location>
        <begin position="343"/>
        <end position="371"/>
    </location>
</feature>
<dbReference type="FunFam" id="1.20.1740.10:FF:000004">
    <property type="entry name" value="Sodium:alanine symporter family protein"/>
    <property type="match status" value="1"/>
</dbReference>
<protein>
    <submittedName>
        <fullName evidence="10">Sodium:alanine symporter family protein</fullName>
    </submittedName>
</protein>
<feature type="transmembrane region" description="Helical" evidence="9">
    <location>
        <begin position="215"/>
        <end position="232"/>
    </location>
</feature>
<feature type="transmembrane region" description="Helical" evidence="9">
    <location>
        <begin position="85"/>
        <end position="105"/>
    </location>
</feature>
<evidence type="ECO:0000256" key="9">
    <source>
        <dbReference type="RuleBase" id="RU363064"/>
    </source>
</evidence>
<evidence type="ECO:0000313" key="11">
    <source>
        <dbReference type="Proteomes" id="UP000037267"/>
    </source>
</evidence>
<dbReference type="RefSeq" id="WP_050378916.1">
    <property type="nucleotide sequence ID" value="NZ_LGSS01000027.1"/>
</dbReference>
<dbReference type="GO" id="GO:0005886">
    <property type="term" value="C:plasma membrane"/>
    <property type="evidence" value="ECO:0007669"/>
    <property type="project" value="UniProtKB-SubCell"/>
</dbReference>
<keyword evidence="5 9" id="KW-0812">Transmembrane</keyword>
<evidence type="ECO:0000256" key="8">
    <source>
        <dbReference type="ARBA" id="ARBA00023136"/>
    </source>
</evidence>
<dbReference type="PATRIC" id="fig|1503.3.peg.1462"/>